<reference evidence="1" key="1">
    <citation type="submission" date="2022-08" db="EMBL/GenBank/DDBJ databases">
        <authorList>
            <person name="Kallberg Y."/>
            <person name="Tangrot J."/>
            <person name="Rosling A."/>
        </authorList>
    </citation>
    <scope>NUCLEOTIDE SEQUENCE</scope>
    <source>
        <strain evidence="1">Wild A</strain>
    </source>
</reference>
<dbReference type="Proteomes" id="UP001153678">
    <property type="component" value="Unassembled WGS sequence"/>
</dbReference>
<organism evidence="1 2">
    <name type="scientific">Funneliformis geosporum</name>
    <dbReference type="NCBI Taxonomy" id="1117311"/>
    <lineage>
        <taxon>Eukaryota</taxon>
        <taxon>Fungi</taxon>
        <taxon>Fungi incertae sedis</taxon>
        <taxon>Mucoromycota</taxon>
        <taxon>Glomeromycotina</taxon>
        <taxon>Glomeromycetes</taxon>
        <taxon>Glomerales</taxon>
        <taxon>Glomeraceae</taxon>
        <taxon>Funneliformis</taxon>
    </lineage>
</organism>
<dbReference type="EMBL" id="CAMKVN010018448">
    <property type="protein sequence ID" value="CAI2198361.1"/>
    <property type="molecule type" value="Genomic_DNA"/>
</dbReference>
<gene>
    <name evidence="1" type="ORF">FWILDA_LOCUS18534</name>
</gene>
<accession>A0A9W4TA56</accession>
<feature type="non-terminal residue" evidence="1">
    <location>
        <position position="1"/>
    </location>
</feature>
<keyword evidence="2" id="KW-1185">Reference proteome</keyword>
<evidence type="ECO:0000313" key="1">
    <source>
        <dbReference type="EMBL" id="CAI2198361.1"/>
    </source>
</evidence>
<evidence type="ECO:0000313" key="2">
    <source>
        <dbReference type="Proteomes" id="UP001153678"/>
    </source>
</evidence>
<name>A0A9W4TA56_9GLOM</name>
<protein>
    <submittedName>
        <fullName evidence="1">8212_t:CDS:1</fullName>
    </submittedName>
</protein>
<dbReference type="OrthoDB" id="2414833at2759"/>
<comment type="caution">
    <text evidence="1">The sequence shown here is derived from an EMBL/GenBank/DDBJ whole genome shotgun (WGS) entry which is preliminary data.</text>
</comment>
<proteinExistence type="predicted"/>
<dbReference type="AlphaFoldDB" id="A0A9W4TA56"/>
<sequence>FKMNQFGRCRIGSEILVQQCQVQYYFTHMVNLPYELTENLLAYVCWYQPASSPNV</sequence>